<feature type="compositionally biased region" description="Basic and acidic residues" evidence="1">
    <location>
        <begin position="1090"/>
        <end position="1099"/>
    </location>
</feature>
<evidence type="ECO:0000313" key="3">
    <source>
        <dbReference type="EMBL" id="KAJ7322977.1"/>
    </source>
</evidence>
<dbReference type="InterPro" id="IPR011990">
    <property type="entry name" value="TPR-like_helical_dom_sf"/>
</dbReference>
<sequence>MLPKSSDTFDKILQYTAVAADNLQDVANRSQIPYLDSICTLLLTIIPIVQGMKLQKDRCLSMMEKIHQLLCALMSLCIRSDLEIRSPQMCDHIAQFSLTLQKFYSSLRAQQELGKIKRLFKQNHIIVQLDSCEVELQAALKIFAMNSGVGIGCALTEFTIDRETRHQELLELISSQSGSIDNASLIGRGSLNASSDSLSLLPAHPKIFHGREPELKDLIDTLLCDPARIAILGPGGMGKTTLAIAALHHPSIMEKYNLKHFISCESASTYVELVTNIGLHFGLEPSRQLSKGILRHLGQCGPCLVMLDNFETPWEPLDSRGQVEDFLSLLADIPSLGLLVTMRGAERPGKVKWNRPFLPPMKPLPPWASRQIFVDVADEPGNQEKSAFDDLLELSDSLPLAVSLMANIASFEGYLDTLARWKKENTALLSEGHDKRSNLEKSITLSLSSPRISSSPDAKKLISLLSLLPDGIRPEDILAGKVPITHVHQCKSVLLGTSLAYIDLKGRLKALAPVREYIRQAYPPSASLARPLRTYFQDLLEVWNSKRELPSGYLAPDLVSHLGNINQLILQGLLTEEKSAWIAIGESIITVDLFTRVMLKGSSPLLQRLPGLIEATDDAVLRWKYRCRILRKADYHLIQDHDSMIGEGVQYFNVGGGPVREAVNFCNAVAHYYIMPKYRNISKATEFNKWAFTLAQQADDIDLQLEALDTEKRIATHSYNPHWVIKVVHKGRSITGFGSRHHWEHLWLIDEAWAHLWMGNLHRALELCMQAEESLMPGMGGSNLYLGILDLRADVFWVKSEYLEAHHIFAQMAQKTSPTCSPVYHAHGLCGMVEMEILMEGETADILSNLNTAKTVYMMIESPRIVWCSVLAAKINLLHGNTETARVAFLECLSKSRAIFPDIVRDSLAALADPRNKMYGLMDTFRWAVVYIAFAKKENKHADSLEALRCLADIHIIMDDDDTALHLFQAALEGGTSMGIHRLRAECMVGIGDIMVRHRDSISAMNMWQAAHPLFLRSSCKKDATLAKQRIHRLLQSLLAFQDGTSETLTTLANIVLPSSLKKLKTLSAPNISLDPSLQPETDEDPGTSLDEKTELFSL</sequence>
<dbReference type="Gene3D" id="1.20.930.20">
    <property type="entry name" value="Adaptor protein Cbl, N-terminal domain"/>
    <property type="match status" value="1"/>
</dbReference>
<keyword evidence="4" id="KW-1185">Reference proteome</keyword>
<dbReference type="EMBL" id="JARIHO010000048">
    <property type="protein sequence ID" value="KAJ7322977.1"/>
    <property type="molecule type" value="Genomic_DNA"/>
</dbReference>
<evidence type="ECO:0000259" key="2">
    <source>
        <dbReference type="Pfam" id="PF00931"/>
    </source>
</evidence>
<accession>A0AAD6ZH51</accession>
<dbReference type="GO" id="GO:0043531">
    <property type="term" value="F:ADP binding"/>
    <property type="evidence" value="ECO:0007669"/>
    <property type="project" value="InterPro"/>
</dbReference>
<dbReference type="InterPro" id="IPR036537">
    <property type="entry name" value="Adaptor_Cbl_N_dom_sf"/>
</dbReference>
<organism evidence="3 4">
    <name type="scientific">Mycena albidolilacea</name>
    <dbReference type="NCBI Taxonomy" id="1033008"/>
    <lineage>
        <taxon>Eukaryota</taxon>
        <taxon>Fungi</taxon>
        <taxon>Dikarya</taxon>
        <taxon>Basidiomycota</taxon>
        <taxon>Agaricomycotina</taxon>
        <taxon>Agaricomycetes</taxon>
        <taxon>Agaricomycetidae</taxon>
        <taxon>Agaricales</taxon>
        <taxon>Marasmiineae</taxon>
        <taxon>Mycenaceae</taxon>
        <taxon>Mycena</taxon>
    </lineage>
</organism>
<gene>
    <name evidence="3" type="ORF">DFH08DRAFT_941700</name>
</gene>
<proteinExistence type="predicted"/>
<dbReference type="Gene3D" id="3.40.50.300">
    <property type="entry name" value="P-loop containing nucleotide triphosphate hydrolases"/>
    <property type="match status" value="1"/>
</dbReference>
<feature type="domain" description="NB-ARC" evidence="2">
    <location>
        <begin position="214"/>
        <end position="288"/>
    </location>
</feature>
<dbReference type="InterPro" id="IPR027417">
    <property type="entry name" value="P-loop_NTPase"/>
</dbReference>
<dbReference type="Pfam" id="PF00931">
    <property type="entry name" value="NB-ARC"/>
    <property type="match status" value="1"/>
</dbReference>
<dbReference type="SUPFAM" id="SSF48452">
    <property type="entry name" value="TPR-like"/>
    <property type="match status" value="1"/>
</dbReference>
<dbReference type="InterPro" id="IPR002182">
    <property type="entry name" value="NB-ARC"/>
</dbReference>
<dbReference type="InterPro" id="IPR059179">
    <property type="entry name" value="MLKL-like_MCAfunc"/>
</dbReference>
<dbReference type="SUPFAM" id="SSF52540">
    <property type="entry name" value="P-loop containing nucleoside triphosphate hydrolases"/>
    <property type="match status" value="1"/>
</dbReference>
<dbReference type="GO" id="GO:0007166">
    <property type="term" value="P:cell surface receptor signaling pathway"/>
    <property type="evidence" value="ECO:0007669"/>
    <property type="project" value="InterPro"/>
</dbReference>
<evidence type="ECO:0000313" key="4">
    <source>
        <dbReference type="Proteomes" id="UP001218218"/>
    </source>
</evidence>
<dbReference type="AlphaFoldDB" id="A0AAD6ZH51"/>
<comment type="caution">
    <text evidence="3">The sequence shown here is derived from an EMBL/GenBank/DDBJ whole genome shotgun (WGS) entry which is preliminary data.</text>
</comment>
<evidence type="ECO:0000256" key="1">
    <source>
        <dbReference type="SAM" id="MobiDB-lite"/>
    </source>
</evidence>
<protein>
    <recommendedName>
        <fullName evidence="2">NB-ARC domain-containing protein</fullName>
    </recommendedName>
</protein>
<reference evidence="3" key="1">
    <citation type="submission" date="2023-03" db="EMBL/GenBank/DDBJ databases">
        <title>Massive genome expansion in bonnet fungi (Mycena s.s.) driven by repeated elements and novel gene families across ecological guilds.</title>
        <authorList>
            <consortium name="Lawrence Berkeley National Laboratory"/>
            <person name="Harder C.B."/>
            <person name="Miyauchi S."/>
            <person name="Viragh M."/>
            <person name="Kuo A."/>
            <person name="Thoen E."/>
            <person name="Andreopoulos B."/>
            <person name="Lu D."/>
            <person name="Skrede I."/>
            <person name="Drula E."/>
            <person name="Henrissat B."/>
            <person name="Morin E."/>
            <person name="Kohler A."/>
            <person name="Barry K."/>
            <person name="LaButti K."/>
            <person name="Morin E."/>
            <person name="Salamov A."/>
            <person name="Lipzen A."/>
            <person name="Mereny Z."/>
            <person name="Hegedus B."/>
            <person name="Baldrian P."/>
            <person name="Stursova M."/>
            <person name="Weitz H."/>
            <person name="Taylor A."/>
            <person name="Grigoriev I.V."/>
            <person name="Nagy L.G."/>
            <person name="Martin F."/>
            <person name="Kauserud H."/>
        </authorList>
    </citation>
    <scope>NUCLEOTIDE SEQUENCE</scope>
    <source>
        <strain evidence="3">CBHHK002</strain>
    </source>
</reference>
<dbReference type="Gene3D" id="1.25.40.10">
    <property type="entry name" value="Tetratricopeptide repeat domain"/>
    <property type="match status" value="1"/>
</dbReference>
<dbReference type="CDD" id="cd21037">
    <property type="entry name" value="MLKL_NTD"/>
    <property type="match status" value="1"/>
</dbReference>
<feature type="region of interest" description="Disordered" evidence="1">
    <location>
        <begin position="1072"/>
        <end position="1099"/>
    </location>
</feature>
<name>A0AAD6ZH51_9AGAR</name>
<dbReference type="Proteomes" id="UP001218218">
    <property type="component" value="Unassembled WGS sequence"/>
</dbReference>